<dbReference type="GO" id="GO:0016757">
    <property type="term" value="F:glycosyltransferase activity"/>
    <property type="evidence" value="ECO:0007669"/>
    <property type="project" value="UniProtKB-KW"/>
</dbReference>
<name>A0A3D8I3F9_9HELI</name>
<evidence type="ECO:0000313" key="2">
    <source>
        <dbReference type="Proteomes" id="UP000256599"/>
    </source>
</evidence>
<dbReference type="CDD" id="cd06223">
    <property type="entry name" value="PRTases_typeI"/>
    <property type="match status" value="1"/>
</dbReference>
<dbReference type="InterPro" id="IPR029057">
    <property type="entry name" value="PRTase-like"/>
</dbReference>
<proteinExistence type="predicted"/>
<dbReference type="EMBL" id="NXLR01000018">
    <property type="protein sequence ID" value="RDU59141.1"/>
    <property type="molecule type" value="Genomic_DNA"/>
</dbReference>
<comment type="caution">
    <text evidence="1">The sequence shown here is derived from an EMBL/GenBank/DDBJ whole genome shotgun (WGS) entry which is preliminary data.</text>
</comment>
<sequence>MKCLICEKYGWNIICKVCLEAIPITPRSRIVRDSIYVYSFYRYEDVAFLMQSKYHLIGSRILTLLAQNAAKYFFSLDVVDYARQSSIPLIGLDDYPYGAYSHVGVIARAFAKQSKGVFKAYHGVLKAQNNVKYAGQNLHFRVNNPKGFVLKRGFKAGEVVLLDDIITTGTSLSEAIGALEYCNVLFCITLCDAK</sequence>
<dbReference type="RefSeq" id="WP_104700376.1">
    <property type="nucleotide sequence ID" value="NZ_FZPP01000027.1"/>
</dbReference>
<dbReference type="SUPFAM" id="SSF53271">
    <property type="entry name" value="PRTase-like"/>
    <property type="match status" value="1"/>
</dbReference>
<dbReference type="InterPro" id="IPR000836">
    <property type="entry name" value="PRTase_dom"/>
</dbReference>
<evidence type="ECO:0000313" key="1">
    <source>
        <dbReference type="EMBL" id="RDU59141.1"/>
    </source>
</evidence>
<keyword evidence="1" id="KW-0808">Transferase</keyword>
<organism evidence="1 2">
    <name type="scientific">Helicobacter marmotae</name>
    <dbReference type="NCBI Taxonomy" id="152490"/>
    <lineage>
        <taxon>Bacteria</taxon>
        <taxon>Pseudomonadati</taxon>
        <taxon>Campylobacterota</taxon>
        <taxon>Epsilonproteobacteria</taxon>
        <taxon>Campylobacterales</taxon>
        <taxon>Helicobacteraceae</taxon>
        <taxon>Helicobacter</taxon>
    </lineage>
</organism>
<dbReference type="Gene3D" id="3.40.50.2020">
    <property type="match status" value="1"/>
</dbReference>
<accession>A0A3D8I3F9</accession>
<keyword evidence="2" id="KW-1185">Reference proteome</keyword>
<reference evidence="1 2" key="1">
    <citation type="submission" date="2018-04" db="EMBL/GenBank/DDBJ databases">
        <title>Novel Campyloabacter and Helicobacter Species and Strains.</title>
        <authorList>
            <person name="Mannion A.J."/>
            <person name="Shen Z."/>
            <person name="Fox J.G."/>
        </authorList>
    </citation>
    <scope>NUCLEOTIDE SEQUENCE [LARGE SCALE GENOMIC DNA]</scope>
    <source>
        <strain evidence="1 2">MIT 98-6070</strain>
    </source>
</reference>
<dbReference type="Proteomes" id="UP000256599">
    <property type="component" value="Unassembled WGS sequence"/>
</dbReference>
<protein>
    <submittedName>
        <fullName evidence="1">Phosphoribosyltransferase</fullName>
    </submittedName>
</protein>
<gene>
    <name evidence="1" type="ORF">CQA63_08075</name>
</gene>
<dbReference type="OrthoDB" id="5342812at2"/>
<keyword evidence="1" id="KW-0328">Glycosyltransferase</keyword>
<dbReference type="AlphaFoldDB" id="A0A3D8I3F9"/>